<gene>
    <name evidence="1" type="ORF">DPMN_148270</name>
</gene>
<keyword evidence="2" id="KW-1185">Reference proteome</keyword>
<proteinExistence type="predicted"/>
<sequence length="61" mass="6703">MLTKWEPETGKTLVTILGSMVQISILRDRSETDMIPIGASILGGHIVPNVWLFGTFPAYLS</sequence>
<name>A0A9D4FF79_DREPO</name>
<dbReference type="EMBL" id="JAIWYP010000007">
    <property type="protein sequence ID" value="KAH3794732.1"/>
    <property type="molecule type" value="Genomic_DNA"/>
</dbReference>
<dbReference type="AlphaFoldDB" id="A0A9D4FF79"/>
<protein>
    <submittedName>
        <fullName evidence="1">Uncharacterized protein</fullName>
    </submittedName>
</protein>
<organism evidence="1 2">
    <name type="scientific">Dreissena polymorpha</name>
    <name type="common">Zebra mussel</name>
    <name type="synonym">Mytilus polymorpha</name>
    <dbReference type="NCBI Taxonomy" id="45954"/>
    <lineage>
        <taxon>Eukaryota</taxon>
        <taxon>Metazoa</taxon>
        <taxon>Spiralia</taxon>
        <taxon>Lophotrochozoa</taxon>
        <taxon>Mollusca</taxon>
        <taxon>Bivalvia</taxon>
        <taxon>Autobranchia</taxon>
        <taxon>Heteroconchia</taxon>
        <taxon>Euheterodonta</taxon>
        <taxon>Imparidentia</taxon>
        <taxon>Neoheterodontei</taxon>
        <taxon>Myida</taxon>
        <taxon>Dreissenoidea</taxon>
        <taxon>Dreissenidae</taxon>
        <taxon>Dreissena</taxon>
    </lineage>
</organism>
<reference evidence="1" key="1">
    <citation type="journal article" date="2019" name="bioRxiv">
        <title>The Genome of the Zebra Mussel, Dreissena polymorpha: A Resource for Invasive Species Research.</title>
        <authorList>
            <person name="McCartney M.A."/>
            <person name="Auch B."/>
            <person name="Kono T."/>
            <person name="Mallez S."/>
            <person name="Zhang Y."/>
            <person name="Obille A."/>
            <person name="Becker A."/>
            <person name="Abrahante J.E."/>
            <person name="Garbe J."/>
            <person name="Badalamenti J.P."/>
            <person name="Herman A."/>
            <person name="Mangelson H."/>
            <person name="Liachko I."/>
            <person name="Sullivan S."/>
            <person name="Sone E.D."/>
            <person name="Koren S."/>
            <person name="Silverstein K.A.T."/>
            <person name="Beckman K.B."/>
            <person name="Gohl D.M."/>
        </authorList>
    </citation>
    <scope>NUCLEOTIDE SEQUENCE</scope>
    <source>
        <strain evidence="1">Duluth1</strain>
        <tissue evidence="1">Whole animal</tissue>
    </source>
</reference>
<reference evidence="1" key="2">
    <citation type="submission" date="2020-11" db="EMBL/GenBank/DDBJ databases">
        <authorList>
            <person name="McCartney M.A."/>
            <person name="Auch B."/>
            <person name="Kono T."/>
            <person name="Mallez S."/>
            <person name="Becker A."/>
            <person name="Gohl D.M."/>
            <person name="Silverstein K.A.T."/>
            <person name="Koren S."/>
            <person name="Bechman K.B."/>
            <person name="Herman A."/>
            <person name="Abrahante J.E."/>
            <person name="Garbe J."/>
        </authorList>
    </citation>
    <scope>NUCLEOTIDE SEQUENCE</scope>
    <source>
        <strain evidence="1">Duluth1</strain>
        <tissue evidence="1">Whole animal</tissue>
    </source>
</reference>
<evidence type="ECO:0000313" key="2">
    <source>
        <dbReference type="Proteomes" id="UP000828390"/>
    </source>
</evidence>
<comment type="caution">
    <text evidence="1">The sequence shown here is derived from an EMBL/GenBank/DDBJ whole genome shotgun (WGS) entry which is preliminary data.</text>
</comment>
<dbReference type="Proteomes" id="UP000828390">
    <property type="component" value="Unassembled WGS sequence"/>
</dbReference>
<evidence type="ECO:0000313" key="1">
    <source>
        <dbReference type="EMBL" id="KAH3794732.1"/>
    </source>
</evidence>
<accession>A0A9D4FF79</accession>